<dbReference type="InterPro" id="IPR036375">
    <property type="entry name" value="Hemopexin-like_dom_sf"/>
</dbReference>
<evidence type="ECO:0000256" key="1">
    <source>
        <dbReference type="SAM" id="MobiDB-lite"/>
    </source>
</evidence>
<protein>
    <recommendedName>
        <fullName evidence="4">Hemopexin</fullName>
    </recommendedName>
</protein>
<dbReference type="SUPFAM" id="SSF50923">
    <property type="entry name" value="Hemopexin-like domain"/>
    <property type="match status" value="2"/>
</dbReference>
<proteinExistence type="predicted"/>
<accession>A0A4Q1R2N4</accession>
<dbReference type="SMART" id="SM00120">
    <property type="entry name" value="HX"/>
    <property type="match status" value="4"/>
</dbReference>
<gene>
    <name evidence="2" type="ORF">EST54_12595</name>
</gene>
<organism evidence="2 3">
    <name type="scientific">Streptomyces sioyaensis</name>
    <dbReference type="NCBI Taxonomy" id="67364"/>
    <lineage>
        <taxon>Bacteria</taxon>
        <taxon>Bacillati</taxon>
        <taxon>Actinomycetota</taxon>
        <taxon>Actinomycetes</taxon>
        <taxon>Kitasatosporales</taxon>
        <taxon>Streptomycetaceae</taxon>
        <taxon>Streptomyces</taxon>
    </lineage>
</organism>
<dbReference type="Gene3D" id="2.110.10.10">
    <property type="entry name" value="Hemopexin-like domain"/>
    <property type="match status" value="1"/>
</dbReference>
<evidence type="ECO:0000313" key="2">
    <source>
        <dbReference type="EMBL" id="RXS67274.1"/>
    </source>
</evidence>
<dbReference type="Pfam" id="PF00045">
    <property type="entry name" value="Hemopexin"/>
    <property type="match status" value="4"/>
</dbReference>
<evidence type="ECO:0000313" key="3">
    <source>
        <dbReference type="Proteomes" id="UP000289482"/>
    </source>
</evidence>
<comment type="caution">
    <text evidence="2">The sequence shown here is derived from an EMBL/GenBank/DDBJ whole genome shotgun (WGS) entry which is preliminary data.</text>
</comment>
<feature type="compositionally biased region" description="Low complexity" evidence="1">
    <location>
        <begin position="180"/>
        <end position="189"/>
    </location>
</feature>
<evidence type="ECO:0008006" key="4">
    <source>
        <dbReference type="Google" id="ProtNLM"/>
    </source>
</evidence>
<feature type="region of interest" description="Disordered" evidence="1">
    <location>
        <begin position="170"/>
        <end position="191"/>
    </location>
</feature>
<sequence length="419" mass="45081">MTKGTRMRPFKRRIRSIMLVLAALPIAAGSIVGTAGTAVSVNGFQPAHTLTSEEVSEMADLAAGHSYPKHVHDQNECQNFLGRQCNFAEWRDMIRDTITHPTDSYARRYGGDVYWRTTGDSQLQGMIVILNPANPDRSTAFLTTYAYYQNDATRSGLATGAAAVCGISGPGGKKRSTDQSPASSASSCPGIDASFRSSRKDEVYLFRGNQYALVKSAPGTTDDKIINGPKAIAEGWPSLKGTVFENGIDAAVQSPANTEEVYLFKGDQYALVNYTPGTTGDKIINGPKAITEGWPSLKGTVFEKGIDAALRSSRKDEVYLFKGDQYALVKSAPGTTDDKIINGPKAITEGWPSLKGTVFENGIDAAVQSPANTEEVYLFTEDQYVLVNYAPGTTDDKIINGPKLIAEGWPSLKGTVFAS</sequence>
<dbReference type="Proteomes" id="UP000289482">
    <property type="component" value="Unassembled WGS sequence"/>
</dbReference>
<dbReference type="EMBL" id="SDIF01000027">
    <property type="protein sequence ID" value="RXS67274.1"/>
    <property type="molecule type" value="Genomic_DNA"/>
</dbReference>
<dbReference type="PROSITE" id="PS51642">
    <property type="entry name" value="HEMOPEXIN_2"/>
    <property type="match status" value="4"/>
</dbReference>
<dbReference type="AlphaFoldDB" id="A0A4Q1R2N4"/>
<keyword evidence="3" id="KW-1185">Reference proteome</keyword>
<reference evidence="2 3" key="1">
    <citation type="submission" date="2019-01" db="EMBL/GenBank/DDBJ databases">
        <title>Draft genome sequences of the type strain Streptomyces sioyaensis DSM 40032 and its novel strain, TM32, a thermotolerant antibiotics-producing actinobacterium.</title>
        <authorList>
            <person name="Nakaew N."/>
            <person name="Lumyong S."/>
            <person name="Sloan W.T."/>
            <person name="Sungthong R."/>
        </authorList>
    </citation>
    <scope>NUCLEOTIDE SEQUENCE [LARGE SCALE GENOMIC DNA]</scope>
    <source>
        <strain evidence="2 3">DSM 40032</strain>
    </source>
</reference>
<dbReference type="InterPro" id="IPR018487">
    <property type="entry name" value="Hemopexin-like_repeat"/>
</dbReference>
<name>A0A4Q1R2N4_9ACTN</name>